<name>A0ABN2R5P9_9MICO</name>
<dbReference type="SUPFAM" id="SSF159888">
    <property type="entry name" value="YdhG-like"/>
    <property type="match status" value="1"/>
</dbReference>
<gene>
    <name evidence="2" type="ORF">GCM10009776_28540</name>
</gene>
<feature type="domain" description="YdhG-like" evidence="1">
    <location>
        <begin position="19"/>
        <end position="115"/>
    </location>
</feature>
<evidence type="ECO:0000313" key="3">
    <source>
        <dbReference type="Proteomes" id="UP001499933"/>
    </source>
</evidence>
<keyword evidence="3" id="KW-1185">Reference proteome</keyword>
<dbReference type="EMBL" id="BAAAOG010000006">
    <property type="protein sequence ID" value="GAA1964051.1"/>
    <property type="molecule type" value="Genomic_DNA"/>
</dbReference>
<dbReference type="Pfam" id="PF08818">
    <property type="entry name" value="DUF1801"/>
    <property type="match status" value="1"/>
</dbReference>
<organism evidence="2 3">
    <name type="scientific">Microbacterium deminutum</name>
    <dbReference type="NCBI Taxonomy" id="344164"/>
    <lineage>
        <taxon>Bacteria</taxon>
        <taxon>Bacillati</taxon>
        <taxon>Actinomycetota</taxon>
        <taxon>Actinomycetes</taxon>
        <taxon>Micrococcales</taxon>
        <taxon>Microbacteriaceae</taxon>
        <taxon>Microbacterium</taxon>
    </lineage>
</organism>
<dbReference type="InterPro" id="IPR014922">
    <property type="entry name" value="YdhG-like"/>
</dbReference>
<reference evidence="2 3" key="1">
    <citation type="journal article" date="2019" name="Int. J. Syst. Evol. Microbiol.">
        <title>The Global Catalogue of Microorganisms (GCM) 10K type strain sequencing project: providing services to taxonomists for standard genome sequencing and annotation.</title>
        <authorList>
            <consortium name="The Broad Institute Genomics Platform"/>
            <consortium name="The Broad Institute Genome Sequencing Center for Infectious Disease"/>
            <person name="Wu L."/>
            <person name="Ma J."/>
        </authorList>
    </citation>
    <scope>NUCLEOTIDE SEQUENCE [LARGE SCALE GENOMIC DNA]</scope>
    <source>
        <strain evidence="2 3">JCM 14901</strain>
    </source>
</reference>
<proteinExistence type="predicted"/>
<protein>
    <recommendedName>
        <fullName evidence="1">YdhG-like domain-containing protein</fullName>
    </recommendedName>
</protein>
<dbReference type="Gene3D" id="3.90.1150.200">
    <property type="match status" value="1"/>
</dbReference>
<evidence type="ECO:0000259" key="1">
    <source>
        <dbReference type="Pfam" id="PF08818"/>
    </source>
</evidence>
<dbReference type="RefSeq" id="WP_344095773.1">
    <property type="nucleotide sequence ID" value="NZ_BAAAOG010000006.1"/>
</dbReference>
<accession>A0ABN2R5P9</accession>
<sequence length="119" mass="13566">MGNRNPDVDAWFATYENPQRELVAKVREFVLSVDPRVTEAIKWQAPTFIYMGNIASFFPKSKKNVSLMFHQGASIRDELGLLEGEGQVSRVARFFDDADFESKKPALEAVIREWILTKG</sequence>
<dbReference type="Proteomes" id="UP001499933">
    <property type="component" value="Unassembled WGS sequence"/>
</dbReference>
<comment type="caution">
    <text evidence="2">The sequence shown here is derived from an EMBL/GenBank/DDBJ whole genome shotgun (WGS) entry which is preliminary data.</text>
</comment>
<evidence type="ECO:0000313" key="2">
    <source>
        <dbReference type="EMBL" id="GAA1964051.1"/>
    </source>
</evidence>